<keyword evidence="2" id="KW-1185">Reference proteome</keyword>
<gene>
    <name evidence="1" type="ORF">R3P38DRAFT_3201682</name>
</gene>
<organism evidence="1 2">
    <name type="scientific">Favolaschia claudopus</name>
    <dbReference type="NCBI Taxonomy" id="2862362"/>
    <lineage>
        <taxon>Eukaryota</taxon>
        <taxon>Fungi</taxon>
        <taxon>Dikarya</taxon>
        <taxon>Basidiomycota</taxon>
        <taxon>Agaricomycotina</taxon>
        <taxon>Agaricomycetes</taxon>
        <taxon>Agaricomycetidae</taxon>
        <taxon>Agaricales</taxon>
        <taxon>Marasmiineae</taxon>
        <taxon>Mycenaceae</taxon>
        <taxon>Favolaschia</taxon>
    </lineage>
</organism>
<dbReference type="AlphaFoldDB" id="A0AAW0AVL6"/>
<name>A0AAW0AVL6_9AGAR</name>
<accession>A0AAW0AVL6</accession>
<dbReference type="EMBL" id="JAWWNJ010000048">
    <property type="protein sequence ID" value="KAK7017279.1"/>
    <property type="molecule type" value="Genomic_DNA"/>
</dbReference>
<sequence length="195" mass="21003">MATPAHPTVAANPHPELASTVSQLAALTKASIEMASRSIQVDEKGLSILALEMAKHCVDLNERLPRVIAAEIAAAALDAQVNAITAATADLALPVDNRPAFVRGVAPTPDTLESVIKPGNGDNQMWYVVCVGRMPGLYPDAEKADVQVLGVPDQSRRKVSGRVAALAYYRQMYEDDKVMCLFEDPAAQWYVSLQF</sequence>
<dbReference type="Proteomes" id="UP001362999">
    <property type="component" value="Unassembled WGS sequence"/>
</dbReference>
<protein>
    <submittedName>
        <fullName evidence="1">Uncharacterized protein</fullName>
    </submittedName>
</protein>
<evidence type="ECO:0000313" key="1">
    <source>
        <dbReference type="EMBL" id="KAK7017279.1"/>
    </source>
</evidence>
<reference evidence="1 2" key="1">
    <citation type="journal article" date="2024" name="J Genomics">
        <title>Draft genome sequencing and assembly of Favolaschia claudopus CIRM-BRFM 2984 isolated from oak limbs.</title>
        <authorList>
            <person name="Navarro D."/>
            <person name="Drula E."/>
            <person name="Chaduli D."/>
            <person name="Cazenave R."/>
            <person name="Ahrendt S."/>
            <person name="Wang J."/>
            <person name="Lipzen A."/>
            <person name="Daum C."/>
            <person name="Barry K."/>
            <person name="Grigoriev I.V."/>
            <person name="Favel A."/>
            <person name="Rosso M.N."/>
            <person name="Martin F."/>
        </authorList>
    </citation>
    <scope>NUCLEOTIDE SEQUENCE [LARGE SCALE GENOMIC DNA]</scope>
    <source>
        <strain evidence="1 2">CIRM-BRFM 2984</strain>
    </source>
</reference>
<evidence type="ECO:0000313" key="2">
    <source>
        <dbReference type="Proteomes" id="UP001362999"/>
    </source>
</evidence>
<proteinExistence type="predicted"/>
<comment type="caution">
    <text evidence="1">The sequence shown here is derived from an EMBL/GenBank/DDBJ whole genome shotgun (WGS) entry which is preliminary data.</text>
</comment>